<dbReference type="RefSeq" id="WP_147923911.1">
    <property type="nucleotide sequence ID" value="NZ_VRTY01000129.1"/>
</dbReference>
<feature type="compositionally biased region" description="Basic and acidic residues" evidence="1">
    <location>
        <begin position="222"/>
        <end position="239"/>
    </location>
</feature>
<feature type="compositionally biased region" description="Gly residues" evidence="1">
    <location>
        <begin position="92"/>
        <end position="104"/>
    </location>
</feature>
<accession>A0A5C8IZC7</accession>
<feature type="compositionally biased region" description="Basic and acidic residues" evidence="1">
    <location>
        <begin position="166"/>
        <end position="183"/>
    </location>
</feature>
<feature type="compositionally biased region" description="Basic and acidic residues" evidence="1">
    <location>
        <begin position="1"/>
        <end position="56"/>
    </location>
</feature>
<dbReference type="EMBL" id="VRTY01000129">
    <property type="protein sequence ID" value="TXK26414.1"/>
    <property type="molecule type" value="Genomic_DNA"/>
</dbReference>
<organism evidence="2 3">
    <name type="scientific">Pontibacter qinzhouensis</name>
    <dbReference type="NCBI Taxonomy" id="2603253"/>
    <lineage>
        <taxon>Bacteria</taxon>
        <taxon>Pseudomonadati</taxon>
        <taxon>Bacteroidota</taxon>
        <taxon>Cytophagia</taxon>
        <taxon>Cytophagales</taxon>
        <taxon>Hymenobacteraceae</taxon>
        <taxon>Pontibacter</taxon>
    </lineage>
</organism>
<dbReference type="Proteomes" id="UP000321926">
    <property type="component" value="Unassembled WGS sequence"/>
</dbReference>
<proteinExistence type="predicted"/>
<name>A0A5C8IZC7_9BACT</name>
<feature type="compositionally biased region" description="Low complexity" evidence="1">
    <location>
        <begin position="73"/>
        <end position="90"/>
    </location>
</feature>
<gene>
    <name evidence="2" type="ORF">FVR03_21880</name>
</gene>
<comment type="caution">
    <text evidence="2">The sequence shown here is derived from an EMBL/GenBank/DDBJ whole genome shotgun (WGS) entry which is preliminary data.</text>
</comment>
<sequence length="256" mass="29651">MNRFESDYDQNRQQEGEHHFQTRRSDRYRHPEQEQRNMPHQQSRFERYTSQDEKVYRNKSNFGTYDFRGDEMSGSGNSGSRYGSSPNYGNMGSYGGAQGFGSSRGGYSAPRRHNDDWNHSFDSGRAQQHSNDRSGSGYSGASNFGNSNRGWQNENRHRGKSWQSDDSNRNHDLEGSDVSRRFDSSMQDNYHSSNRNFEQEDSTGYYMGSSNRISRGNVRLQQENDARDRRENEEDDRFKPYGLSGYYSGGYGPQDL</sequence>
<feature type="compositionally biased region" description="Gly residues" evidence="1">
    <location>
        <begin position="247"/>
        <end position="256"/>
    </location>
</feature>
<protein>
    <submittedName>
        <fullName evidence="2">Uncharacterized protein</fullName>
    </submittedName>
</protein>
<feature type="compositionally biased region" description="Polar residues" evidence="1">
    <location>
        <begin position="184"/>
        <end position="196"/>
    </location>
</feature>
<dbReference type="OrthoDB" id="848567at2"/>
<keyword evidence="3" id="KW-1185">Reference proteome</keyword>
<feature type="region of interest" description="Disordered" evidence="1">
    <location>
        <begin position="1"/>
        <end position="256"/>
    </location>
</feature>
<evidence type="ECO:0000313" key="3">
    <source>
        <dbReference type="Proteomes" id="UP000321926"/>
    </source>
</evidence>
<feature type="compositionally biased region" description="Polar residues" evidence="1">
    <location>
        <begin position="125"/>
        <end position="153"/>
    </location>
</feature>
<reference evidence="2 3" key="1">
    <citation type="submission" date="2019-08" db="EMBL/GenBank/DDBJ databases">
        <authorList>
            <person name="Shi S."/>
        </authorList>
    </citation>
    <scope>NUCLEOTIDE SEQUENCE [LARGE SCALE GENOMIC DNA]</scope>
    <source>
        <strain evidence="2 3">GY10130</strain>
    </source>
</reference>
<evidence type="ECO:0000256" key="1">
    <source>
        <dbReference type="SAM" id="MobiDB-lite"/>
    </source>
</evidence>
<evidence type="ECO:0000313" key="2">
    <source>
        <dbReference type="EMBL" id="TXK26414.1"/>
    </source>
</evidence>
<dbReference type="AlphaFoldDB" id="A0A5C8IZC7"/>